<protein>
    <submittedName>
        <fullName evidence="2">Uncharacterized protein</fullName>
    </submittedName>
</protein>
<evidence type="ECO:0000313" key="2">
    <source>
        <dbReference type="EMBL" id="KYO26538.1"/>
    </source>
</evidence>
<keyword evidence="3" id="KW-1185">Reference proteome</keyword>
<accession>A0A151MPS9</accession>
<organism evidence="2 3">
    <name type="scientific">Alligator mississippiensis</name>
    <name type="common">American alligator</name>
    <dbReference type="NCBI Taxonomy" id="8496"/>
    <lineage>
        <taxon>Eukaryota</taxon>
        <taxon>Metazoa</taxon>
        <taxon>Chordata</taxon>
        <taxon>Craniata</taxon>
        <taxon>Vertebrata</taxon>
        <taxon>Euteleostomi</taxon>
        <taxon>Archelosauria</taxon>
        <taxon>Archosauria</taxon>
        <taxon>Crocodylia</taxon>
        <taxon>Alligatoridae</taxon>
        <taxon>Alligatorinae</taxon>
        <taxon>Alligator</taxon>
    </lineage>
</organism>
<reference evidence="2 3" key="1">
    <citation type="journal article" date="2012" name="Genome Biol.">
        <title>Sequencing three crocodilian genomes to illuminate the evolution of archosaurs and amniotes.</title>
        <authorList>
            <person name="St John J.A."/>
            <person name="Braun E.L."/>
            <person name="Isberg S.R."/>
            <person name="Miles L.G."/>
            <person name="Chong A.Y."/>
            <person name="Gongora J."/>
            <person name="Dalzell P."/>
            <person name="Moran C."/>
            <person name="Bed'hom B."/>
            <person name="Abzhanov A."/>
            <person name="Burgess S.C."/>
            <person name="Cooksey A.M."/>
            <person name="Castoe T.A."/>
            <person name="Crawford N.G."/>
            <person name="Densmore L.D."/>
            <person name="Drew J.C."/>
            <person name="Edwards S.V."/>
            <person name="Faircloth B.C."/>
            <person name="Fujita M.K."/>
            <person name="Greenwold M.J."/>
            <person name="Hoffmann F.G."/>
            <person name="Howard J.M."/>
            <person name="Iguchi T."/>
            <person name="Janes D.E."/>
            <person name="Khan S.Y."/>
            <person name="Kohno S."/>
            <person name="de Koning A.J."/>
            <person name="Lance S.L."/>
            <person name="McCarthy F.M."/>
            <person name="McCormack J.E."/>
            <person name="Merchant M.E."/>
            <person name="Peterson D.G."/>
            <person name="Pollock D.D."/>
            <person name="Pourmand N."/>
            <person name="Raney B.J."/>
            <person name="Roessler K.A."/>
            <person name="Sanford J.R."/>
            <person name="Sawyer R.H."/>
            <person name="Schmidt C.J."/>
            <person name="Triplett E.W."/>
            <person name="Tuberville T.D."/>
            <person name="Venegas-Anaya M."/>
            <person name="Howard J.T."/>
            <person name="Jarvis E.D."/>
            <person name="Guillette L.J.Jr."/>
            <person name="Glenn T.C."/>
            <person name="Green R.E."/>
            <person name="Ray D.A."/>
        </authorList>
    </citation>
    <scope>NUCLEOTIDE SEQUENCE [LARGE SCALE GENOMIC DNA]</scope>
    <source>
        <strain evidence="2">KSC_2009_1</strain>
    </source>
</reference>
<proteinExistence type="predicted"/>
<sequence length="74" mass="8476">MKTPRNSNTPTLHQKNLRRVRPSQGRKPFLKNGKPEQACPIMSLPCSESNLTQDCQRETMFQKHQGNTIQLEGL</sequence>
<dbReference type="Proteomes" id="UP000050525">
    <property type="component" value="Unassembled WGS sequence"/>
</dbReference>
<feature type="region of interest" description="Disordered" evidence="1">
    <location>
        <begin position="1"/>
        <end position="36"/>
    </location>
</feature>
<comment type="caution">
    <text evidence="2">The sequence shown here is derived from an EMBL/GenBank/DDBJ whole genome shotgun (WGS) entry which is preliminary data.</text>
</comment>
<gene>
    <name evidence="2" type="ORF">Y1Q_0002164</name>
</gene>
<name>A0A151MPS9_ALLMI</name>
<dbReference type="EMBL" id="AKHW03005470">
    <property type="protein sequence ID" value="KYO26538.1"/>
    <property type="molecule type" value="Genomic_DNA"/>
</dbReference>
<evidence type="ECO:0000313" key="3">
    <source>
        <dbReference type="Proteomes" id="UP000050525"/>
    </source>
</evidence>
<dbReference type="AlphaFoldDB" id="A0A151MPS9"/>
<evidence type="ECO:0000256" key="1">
    <source>
        <dbReference type="SAM" id="MobiDB-lite"/>
    </source>
</evidence>
<feature type="compositionally biased region" description="Polar residues" evidence="1">
    <location>
        <begin position="1"/>
        <end position="14"/>
    </location>
</feature>